<evidence type="ECO:0000313" key="4">
    <source>
        <dbReference type="EMBL" id="MBO1317324.1"/>
    </source>
</evidence>
<dbReference type="AlphaFoldDB" id="A0A8J7Q5Y4"/>
<feature type="domain" description="GST C-terminal" evidence="3">
    <location>
        <begin position="86"/>
        <end position="204"/>
    </location>
</feature>
<dbReference type="EMBL" id="JAFREP010000002">
    <property type="protein sequence ID" value="MBO1317324.1"/>
    <property type="molecule type" value="Genomic_DNA"/>
</dbReference>
<name>A0A8J7Q5Y4_9BACT</name>
<evidence type="ECO:0000259" key="2">
    <source>
        <dbReference type="PROSITE" id="PS50404"/>
    </source>
</evidence>
<dbReference type="PROSITE" id="PS50404">
    <property type="entry name" value="GST_NTER"/>
    <property type="match status" value="1"/>
</dbReference>
<dbReference type="CDD" id="cd03046">
    <property type="entry name" value="GST_N_GTT1_like"/>
    <property type="match status" value="1"/>
</dbReference>
<dbReference type="Gene3D" id="1.20.1050.10">
    <property type="match status" value="1"/>
</dbReference>
<dbReference type="SUPFAM" id="SSF47616">
    <property type="entry name" value="GST C-terminal domain-like"/>
    <property type="match status" value="1"/>
</dbReference>
<dbReference type="InterPro" id="IPR036282">
    <property type="entry name" value="Glutathione-S-Trfase_C_sf"/>
</dbReference>
<dbReference type="RefSeq" id="WP_207856561.1">
    <property type="nucleotide sequence ID" value="NZ_JAFREP010000002.1"/>
</dbReference>
<comment type="caution">
    <text evidence="5">The sequence shown here is derived from an EMBL/GenBank/DDBJ whole genome shotgun (WGS) entry which is preliminary data.</text>
</comment>
<dbReference type="EMBL" id="JAFREP010000006">
    <property type="protein sequence ID" value="MBO1318631.1"/>
    <property type="molecule type" value="Genomic_DNA"/>
</dbReference>
<evidence type="ECO:0000313" key="6">
    <source>
        <dbReference type="Proteomes" id="UP000664417"/>
    </source>
</evidence>
<protein>
    <submittedName>
        <fullName evidence="5">Glutathione S-transferase family protein</fullName>
    </submittedName>
</protein>
<evidence type="ECO:0000313" key="5">
    <source>
        <dbReference type="EMBL" id="MBO1318631.1"/>
    </source>
</evidence>
<dbReference type="InterPro" id="IPR004045">
    <property type="entry name" value="Glutathione_S-Trfase_N"/>
</dbReference>
<evidence type="ECO:0000259" key="3">
    <source>
        <dbReference type="PROSITE" id="PS50405"/>
    </source>
</evidence>
<dbReference type="CDD" id="cd03207">
    <property type="entry name" value="GST_C_8"/>
    <property type="match status" value="1"/>
</dbReference>
<dbReference type="SFLD" id="SFLDG00358">
    <property type="entry name" value="Main_(cytGST)"/>
    <property type="match status" value="1"/>
</dbReference>
<dbReference type="Gene3D" id="3.40.30.10">
    <property type="entry name" value="Glutaredoxin"/>
    <property type="match status" value="1"/>
</dbReference>
<dbReference type="InterPro" id="IPR036249">
    <property type="entry name" value="Thioredoxin-like_sf"/>
</dbReference>
<dbReference type="SUPFAM" id="SSF52833">
    <property type="entry name" value="Thioredoxin-like"/>
    <property type="match status" value="1"/>
</dbReference>
<dbReference type="Pfam" id="PF00043">
    <property type="entry name" value="GST_C"/>
    <property type="match status" value="1"/>
</dbReference>
<comment type="similarity">
    <text evidence="1">Belongs to the GST superfamily.</text>
</comment>
<evidence type="ECO:0000256" key="1">
    <source>
        <dbReference type="RuleBase" id="RU003494"/>
    </source>
</evidence>
<keyword evidence="6" id="KW-1185">Reference proteome</keyword>
<accession>A0A8J7Q5Y4</accession>
<dbReference type="PANTHER" id="PTHR44051">
    <property type="entry name" value="GLUTATHIONE S-TRANSFERASE-RELATED"/>
    <property type="match status" value="1"/>
</dbReference>
<dbReference type="PANTHER" id="PTHR44051:SF8">
    <property type="entry name" value="GLUTATHIONE S-TRANSFERASE GSTA"/>
    <property type="match status" value="1"/>
</dbReference>
<dbReference type="Proteomes" id="UP000664417">
    <property type="component" value="Unassembled WGS sequence"/>
</dbReference>
<reference evidence="5" key="1">
    <citation type="submission" date="2021-03" db="EMBL/GenBank/DDBJ databases">
        <authorList>
            <person name="Wang G."/>
        </authorList>
    </citation>
    <scope>NUCLEOTIDE SEQUENCE</scope>
    <source>
        <strain evidence="5">KCTC 12899</strain>
    </source>
</reference>
<proteinExistence type="inferred from homology"/>
<dbReference type="PROSITE" id="PS50405">
    <property type="entry name" value="GST_CTER"/>
    <property type="match status" value="1"/>
</dbReference>
<sequence length="204" mass="22987">MVSIILYELGPTRSARVRWALLEAGIPFESISEGVETFQNEALRRIHPLGKLPAVTIDGQPLFESGAIVTAVADLAPDSGLIAAPGTWERNLHYQWMCFALNELDPYANSTEVNTIDFILPKDRHVPAIKPQNNHFYQRAVAAIERHLEKQDYLVSDRFSAADIIMGYSLFWGREQQNLEGFARTNAYLDRLLQREHNPLAALA</sequence>
<dbReference type="InterPro" id="IPR010987">
    <property type="entry name" value="Glutathione-S-Trfase_C-like"/>
</dbReference>
<feature type="domain" description="GST N-terminal" evidence="2">
    <location>
        <begin position="1"/>
        <end position="80"/>
    </location>
</feature>
<dbReference type="InterPro" id="IPR040079">
    <property type="entry name" value="Glutathione_S-Trfase"/>
</dbReference>
<dbReference type="Pfam" id="PF02798">
    <property type="entry name" value="GST_N"/>
    <property type="match status" value="1"/>
</dbReference>
<dbReference type="SFLD" id="SFLDS00019">
    <property type="entry name" value="Glutathione_Transferase_(cytos"/>
    <property type="match status" value="1"/>
</dbReference>
<dbReference type="InterPro" id="IPR004046">
    <property type="entry name" value="GST_C"/>
</dbReference>
<gene>
    <name evidence="4" type="ORF">J3U88_02545</name>
    <name evidence="5" type="ORF">J3U88_09185</name>
</gene>
<organism evidence="5 6">
    <name type="scientific">Acanthopleuribacter pedis</name>
    <dbReference type="NCBI Taxonomy" id="442870"/>
    <lineage>
        <taxon>Bacteria</taxon>
        <taxon>Pseudomonadati</taxon>
        <taxon>Acidobacteriota</taxon>
        <taxon>Holophagae</taxon>
        <taxon>Acanthopleuribacterales</taxon>
        <taxon>Acanthopleuribacteraceae</taxon>
        <taxon>Acanthopleuribacter</taxon>
    </lineage>
</organism>